<reference evidence="1" key="1">
    <citation type="submission" date="2021-04" db="EMBL/GenBank/DDBJ databases">
        <title>Genome based classification of Actinospica acidithermotolerans sp. nov., an actinobacterium isolated from an Indonesian hot spring.</title>
        <authorList>
            <person name="Kusuma A.B."/>
            <person name="Putra K.E."/>
            <person name="Nafisah S."/>
            <person name="Loh J."/>
            <person name="Nouioui I."/>
            <person name="Goodfellow M."/>
        </authorList>
    </citation>
    <scope>NUCLEOTIDE SEQUENCE</scope>
    <source>
        <strain evidence="1">MGRD01-02</strain>
    </source>
</reference>
<protein>
    <submittedName>
        <fullName evidence="1">Uncharacterized protein</fullName>
    </submittedName>
</protein>
<evidence type="ECO:0000313" key="1">
    <source>
        <dbReference type="EMBL" id="MBR7825804.1"/>
    </source>
</evidence>
<dbReference type="Proteomes" id="UP000676325">
    <property type="component" value="Unassembled WGS sequence"/>
</dbReference>
<organism evidence="1 2">
    <name type="scientific">Actinospica acidithermotolerans</name>
    <dbReference type="NCBI Taxonomy" id="2828514"/>
    <lineage>
        <taxon>Bacteria</taxon>
        <taxon>Bacillati</taxon>
        <taxon>Actinomycetota</taxon>
        <taxon>Actinomycetes</taxon>
        <taxon>Catenulisporales</taxon>
        <taxon>Actinospicaceae</taxon>
        <taxon>Actinospica</taxon>
    </lineage>
</organism>
<dbReference type="RefSeq" id="WP_212516959.1">
    <property type="nucleotide sequence ID" value="NZ_JAGSOH010000009.1"/>
</dbReference>
<gene>
    <name evidence="1" type="ORF">KDK95_05750</name>
</gene>
<proteinExistence type="predicted"/>
<comment type="caution">
    <text evidence="1">The sequence shown here is derived from an EMBL/GenBank/DDBJ whole genome shotgun (WGS) entry which is preliminary data.</text>
</comment>
<keyword evidence="2" id="KW-1185">Reference proteome</keyword>
<dbReference type="AlphaFoldDB" id="A0A941EB53"/>
<dbReference type="EMBL" id="JAGSOH010000009">
    <property type="protein sequence ID" value="MBR7825804.1"/>
    <property type="molecule type" value="Genomic_DNA"/>
</dbReference>
<sequence length="143" mass="15081">MSERLGAQLPRTRRGFTGQVISASATAFEALLRSGAINLPQQVSIVVEPHLWASARADIGGEWHAIGRALVLGLLSDTIEVHIWCSSTDSKVPLDTEAEAEFVLAYVMDELVPLLGGSSVNAAVADLSIDLGPPIGPFGECCL</sequence>
<evidence type="ECO:0000313" key="2">
    <source>
        <dbReference type="Proteomes" id="UP000676325"/>
    </source>
</evidence>
<accession>A0A941EB53</accession>
<name>A0A941EB53_9ACTN</name>